<dbReference type="GO" id="GO:0005576">
    <property type="term" value="C:extracellular region"/>
    <property type="evidence" value="ECO:0007669"/>
    <property type="project" value="UniProtKB-SubCell"/>
</dbReference>
<evidence type="ECO:0000259" key="3">
    <source>
        <dbReference type="PROSITE" id="PS51677"/>
    </source>
</evidence>
<dbReference type="CDD" id="cd10967">
    <property type="entry name" value="CE4_GLA_like_6s"/>
    <property type="match status" value="1"/>
</dbReference>
<dbReference type="EMBL" id="FLQY01000006">
    <property type="protein sequence ID" value="SBT03311.1"/>
    <property type="molecule type" value="Genomic_DNA"/>
</dbReference>
<gene>
    <name evidence="4" type="ORF">PROAA_1030005</name>
</gene>
<dbReference type="GO" id="GO:0005975">
    <property type="term" value="P:carbohydrate metabolic process"/>
    <property type="evidence" value="ECO:0007669"/>
    <property type="project" value="InterPro"/>
</dbReference>
<sequence>MNDKPMALIQCWDDGVTTDTRLLDILRRHDAKATFNLNAGLHEKSRRLDWIYKDTEVWKLGMDEMRDVYDGFSIANHSLTHPHLDEIPVDAARREIAEGRDRLEQFFGKSVTGFAYPFGTYNETVMSLVHETGHVYARTVQVVTHPFPPVDAMAFHPCCHFLAPDFWERYEKAREGSVFYFWGHSYEMVSEPMWTSFDEAIARMSHDPRTCWQNIAELFAEAP</sequence>
<name>A0A1A8XF00_9RHOO</name>
<feature type="domain" description="NodB homology" evidence="3">
    <location>
        <begin position="6"/>
        <end position="223"/>
    </location>
</feature>
<dbReference type="PANTHER" id="PTHR34216:SF3">
    <property type="entry name" value="POLY-BETA-1,6-N-ACETYL-D-GLUCOSAMINE N-DEACETYLASE"/>
    <property type="match status" value="1"/>
</dbReference>
<dbReference type="PANTHER" id="PTHR34216">
    <property type="match status" value="1"/>
</dbReference>
<dbReference type="Pfam" id="PF01522">
    <property type="entry name" value="Polysacc_deac_1"/>
    <property type="match status" value="1"/>
</dbReference>
<dbReference type="InterPro" id="IPR002509">
    <property type="entry name" value="NODB_dom"/>
</dbReference>
<evidence type="ECO:0000256" key="1">
    <source>
        <dbReference type="ARBA" id="ARBA00004613"/>
    </source>
</evidence>
<evidence type="ECO:0000313" key="5">
    <source>
        <dbReference type="Proteomes" id="UP000199600"/>
    </source>
</evidence>
<reference evidence="4 5" key="1">
    <citation type="submission" date="2016-06" db="EMBL/GenBank/DDBJ databases">
        <authorList>
            <person name="Kjaerup R.B."/>
            <person name="Dalgaard T.S."/>
            <person name="Juul-Madsen H.R."/>
        </authorList>
    </citation>
    <scope>NUCLEOTIDE SEQUENCE [LARGE SCALE GENOMIC DNA]</scope>
    <source>
        <strain evidence="4">2</strain>
    </source>
</reference>
<accession>A0A1A8XF00</accession>
<dbReference type="InterPro" id="IPR011330">
    <property type="entry name" value="Glyco_hydro/deAcase_b/a-brl"/>
</dbReference>
<evidence type="ECO:0000313" key="4">
    <source>
        <dbReference type="EMBL" id="SBT03311.1"/>
    </source>
</evidence>
<evidence type="ECO:0000256" key="2">
    <source>
        <dbReference type="ARBA" id="ARBA00022729"/>
    </source>
</evidence>
<protein>
    <submittedName>
        <fullName evidence="4">Polysaccharide deacetylase</fullName>
    </submittedName>
</protein>
<dbReference type="Gene3D" id="3.20.20.370">
    <property type="entry name" value="Glycoside hydrolase/deacetylase"/>
    <property type="match status" value="1"/>
</dbReference>
<dbReference type="SUPFAM" id="SSF88713">
    <property type="entry name" value="Glycoside hydrolase/deacetylase"/>
    <property type="match status" value="1"/>
</dbReference>
<dbReference type="AlphaFoldDB" id="A0A1A8XF00"/>
<dbReference type="InterPro" id="IPR051398">
    <property type="entry name" value="Polysacch_Deacetylase"/>
</dbReference>
<comment type="subcellular location">
    <subcellularLocation>
        <location evidence="1">Secreted</location>
    </subcellularLocation>
</comment>
<dbReference type="GO" id="GO:0016810">
    <property type="term" value="F:hydrolase activity, acting on carbon-nitrogen (but not peptide) bonds"/>
    <property type="evidence" value="ECO:0007669"/>
    <property type="project" value="InterPro"/>
</dbReference>
<organism evidence="4 5">
    <name type="scientific">Candidatus Propionivibrio aalborgensis</name>
    <dbReference type="NCBI Taxonomy" id="1860101"/>
    <lineage>
        <taxon>Bacteria</taxon>
        <taxon>Pseudomonadati</taxon>
        <taxon>Pseudomonadota</taxon>
        <taxon>Betaproteobacteria</taxon>
        <taxon>Rhodocyclales</taxon>
        <taxon>Rhodocyclaceae</taxon>
        <taxon>Propionivibrio</taxon>
    </lineage>
</organism>
<proteinExistence type="predicted"/>
<keyword evidence="2" id="KW-0732">Signal</keyword>
<keyword evidence="5" id="KW-1185">Reference proteome</keyword>
<dbReference type="PROSITE" id="PS51677">
    <property type="entry name" value="NODB"/>
    <property type="match status" value="1"/>
</dbReference>
<dbReference type="Proteomes" id="UP000199600">
    <property type="component" value="Unassembled WGS sequence"/>
</dbReference>